<gene>
    <name evidence="2" type="ORF">OLC1_LOCUS9443</name>
</gene>
<name>A0AAV1CVC6_OLDCO</name>
<keyword evidence="3" id="KW-1185">Reference proteome</keyword>
<feature type="region of interest" description="Disordered" evidence="1">
    <location>
        <begin position="1"/>
        <end position="25"/>
    </location>
</feature>
<evidence type="ECO:0000313" key="3">
    <source>
        <dbReference type="Proteomes" id="UP001161247"/>
    </source>
</evidence>
<dbReference type="EMBL" id="OX459120">
    <property type="protein sequence ID" value="CAI9099412.1"/>
    <property type="molecule type" value="Genomic_DNA"/>
</dbReference>
<reference evidence="2" key="1">
    <citation type="submission" date="2023-03" db="EMBL/GenBank/DDBJ databases">
        <authorList>
            <person name="Julca I."/>
        </authorList>
    </citation>
    <scope>NUCLEOTIDE SEQUENCE</scope>
</reference>
<dbReference type="Proteomes" id="UP001161247">
    <property type="component" value="Chromosome 3"/>
</dbReference>
<proteinExistence type="predicted"/>
<sequence length="187" mass="20675">MTQTRSQKDLEEQRRSGEMSVGRLDVESRISDMESKFSDRSQQINEMQCSIAAIQGSMLQMNAQFKEFMVSFNGKEGIMGISATDKSKAPMTTPVVETLVDSPATVHTEDDDVLEKGTESLNVPEFTVDEGIDLNDLTIEEGSLHVQSGDNVKQTIVILGKIDRRVIKILIDSGSTYSFVDVALVHE</sequence>
<evidence type="ECO:0000256" key="1">
    <source>
        <dbReference type="SAM" id="MobiDB-lite"/>
    </source>
</evidence>
<feature type="compositionally biased region" description="Basic and acidic residues" evidence="1">
    <location>
        <begin position="1"/>
        <end position="17"/>
    </location>
</feature>
<dbReference type="AlphaFoldDB" id="A0AAV1CVC6"/>
<accession>A0AAV1CVC6</accession>
<evidence type="ECO:0000313" key="2">
    <source>
        <dbReference type="EMBL" id="CAI9099412.1"/>
    </source>
</evidence>
<organism evidence="2 3">
    <name type="scientific">Oldenlandia corymbosa var. corymbosa</name>
    <dbReference type="NCBI Taxonomy" id="529605"/>
    <lineage>
        <taxon>Eukaryota</taxon>
        <taxon>Viridiplantae</taxon>
        <taxon>Streptophyta</taxon>
        <taxon>Embryophyta</taxon>
        <taxon>Tracheophyta</taxon>
        <taxon>Spermatophyta</taxon>
        <taxon>Magnoliopsida</taxon>
        <taxon>eudicotyledons</taxon>
        <taxon>Gunneridae</taxon>
        <taxon>Pentapetalae</taxon>
        <taxon>asterids</taxon>
        <taxon>lamiids</taxon>
        <taxon>Gentianales</taxon>
        <taxon>Rubiaceae</taxon>
        <taxon>Rubioideae</taxon>
        <taxon>Spermacoceae</taxon>
        <taxon>Hedyotis-Oldenlandia complex</taxon>
        <taxon>Oldenlandia</taxon>
    </lineage>
</organism>
<protein>
    <submittedName>
        <fullName evidence="2">OLC1v1036229C1</fullName>
    </submittedName>
</protein>